<organism evidence="2 3">
    <name type="scientific">Goodea atripinnis</name>
    <dbReference type="NCBI Taxonomy" id="208336"/>
    <lineage>
        <taxon>Eukaryota</taxon>
        <taxon>Metazoa</taxon>
        <taxon>Chordata</taxon>
        <taxon>Craniata</taxon>
        <taxon>Vertebrata</taxon>
        <taxon>Euteleostomi</taxon>
        <taxon>Actinopterygii</taxon>
        <taxon>Neopterygii</taxon>
        <taxon>Teleostei</taxon>
        <taxon>Neoteleostei</taxon>
        <taxon>Acanthomorphata</taxon>
        <taxon>Ovalentaria</taxon>
        <taxon>Atherinomorphae</taxon>
        <taxon>Cyprinodontiformes</taxon>
        <taxon>Goodeidae</taxon>
        <taxon>Goodea</taxon>
    </lineage>
</organism>
<gene>
    <name evidence="2" type="ORF">GOODEAATRI_008438</name>
</gene>
<reference evidence="2 3" key="1">
    <citation type="submission" date="2021-06" db="EMBL/GenBank/DDBJ databases">
        <authorList>
            <person name="Palmer J.M."/>
        </authorList>
    </citation>
    <scope>NUCLEOTIDE SEQUENCE [LARGE SCALE GENOMIC DNA]</scope>
    <source>
        <strain evidence="2 3">GA_2019</strain>
        <tissue evidence="2">Muscle</tissue>
    </source>
</reference>
<evidence type="ECO:0000256" key="1">
    <source>
        <dbReference type="SAM" id="MobiDB-lite"/>
    </source>
</evidence>
<feature type="compositionally biased region" description="Pro residues" evidence="1">
    <location>
        <begin position="1"/>
        <end position="16"/>
    </location>
</feature>
<evidence type="ECO:0008006" key="4">
    <source>
        <dbReference type="Google" id="ProtNLM"/>
    </source>
</evidence>
<name>A0ABV0PWN1_9TELE</name>
<protein>
    <recommendedName>
        <fullName evidence="4">Amelogenin</fullName>
    </recommendedName>
</protein>
<accession>A0ABV0PWN1</accession>
<sequence>MYPQCPQPSSSPPVMMPMPVKQGLPPQPVLPVAHPLPPVSTRMKPPPLEPPAVGVTHHYPHQLPHPHSNGQLDDSYSPVSQHLPLTPQYCEAIPLPPLIVLGHTMQLHHANKNHSPLVAQIRLCSGGPHMGQHNGSLKHMTGPEQFHYWNQIPPQYIVALI</sequence>
<evidence type="ECO:0000313" key="2">
    <source>
        <dbReference type="EMBL" id="MEQ2187808.1"/>
    </source>
</evidence>
<evidence type="ECO:0000313" key="3">
    <source>
        <dbReference type="Proteomes" id="UP001476798"/>
    </source>
</evidence>
<keyword evidence="3" id="KW-1185">Reference proteome</keyword>
<comment type="caution">
    <text evidence="2">The sequence shown here is derived from an EMBL/GenBank/DDBJ whole genome shotgun (WGS) entry which is preliminary data.</text>
</comment>
<dbReference type="EMBL" id="JAHRIO010090410">
    <property type="protein sequence ID" value="MEQ2187808.1"/>
    <property type="molecule type" value="Genomic_DNA"/>
</dbReference>
<proteinExistence type="predicted"/>
<feature type="region of interest" description="Disordered" evidence="1">
    <location>
        <begin position="1"/>
        <end position="20"/>
    </location>
</feature>
<dbReference type="Proteomes" id="UP001476798">
    <property type="component" value="Unassembled WGS sequence"/>
</dbReference>